<evidence type="ECO:0000313" key="3">
    <source>
        <dbReference type="EMBL" id="TMQ72415.1"/>
    </source>
</evidence>
<dbReference type="InterPro" id="IPR022452">
    <property type="entry name" value="MqsA"/>
</dbReference>
<evidence type="ECO:0000259" key="2">
    <source>
        <dbReference type="PROSITE" id="PS50943"/>
    </source>
</evidence>
<proteinExistence type="predicted"/>
<dbReference type="SMART" id="SM00530">
    <property type="entry name" value="HTH_XRE"/>
    <property type="match status" value="1"/>
</dbReference>
<feature type="domain" description="HTH cro/C1-type" evidence="2">
    <location>
        <begin position="94"/>
        <end position="133"/>
    </location>
</feature>
<dbReference type="Gene3D" id="1.10.260.40">
    <property type="entry name" value="lambda repressor-like DNA-binding domains"/>
    <property type="match status" value="1"/>
</dbReference>
<dbReference type="CDD" id="cd00093">
    <property type="entry name" value="HTH_XRE"/>
    <property type="match status" value="1"/>
</dbReference>
<dbReference type="Gene3D" id="3.10.20.860">
    <property type="match status" value="1"/>
</dbReference>
<protein>
    <submittedName>
        <fullName evidence="3">Helix-turn-helix domain-containing protein</fullName>
    </submittedName>
</protein>
<dbReference type="InterPro" id="IPR032758">
    <property type="entry name" value="MqsA/HigA-2"/>
</dbReference>
<dbReference type="InterPro" id="IPR001387">
    <property type="entry name" value="Cro/C1-type_HTH"/>
</dbReference>
<dbReference type="EMBL" id="VBPB01000108">
    <property type="protein sequence ID" value="TMQ72415.1"/>
    <property type="molecule type" value="Genomic_DNA"/>
</dbReference>
<sequence length="155" mass="17640">MATRVHQRGRERPEHARGGPPDDACPNCGSAMRERSATLRLPVNGEEIAVPDAAHLRCPKCHEIVLRMDQARKLRARALAAYRSRYELLSADEIRSIRERHHLTQVQLARLLRLGGNTISRWESGRNVQTAAMDVLLRLIRDIPESLRYLKKHAA</sequence>
<organism evidence="3 4">
    <name type="scientific">Eiseniibacteriota bacterium</name>
    <dbReference type="NCBI Taxonomy" id="2212470"/>
    <lineage>
        <taxon>Bacteria</taxon>
        <taxon>Candidatus Eiseniibacteriota</taxon>
    </lineage>
</organism>
<dbReference type="InterPro" id="IPR010982">
    <property type="entry name" value="Lambda_DNA-bd_dom_sf"/>
</dbReference>
<accession>A0A538U942</accession>
<name>A0A538U942_UNCEI</name>
<reference evidence="3 4" key="1">
    <citation type="journal article" date="2019" name="Nat. Microbiol.">
        <title>Mediterranean grassland soil C-N compound turnover is dependent on rainfall and depth, and is mediated by genomically divergent microorganisms.</title>
        <authorList>
            <person name="Diamond S."/>
            <person name="Andeer P.F."/>
            <person name="Li Z."/>
            <person name="Crits-Christoph A."/>
            <person name="Burstein D."/>
            <person name="Anantharaman K."/>
            <person name="Lane K.R."/>
            <person name="Thomas B.C."/>
            <person name="Pan C."/>
            <person name="Northen T.R."/>
            <person name="Banfield J.F."/>
        </authorList>
    </citation>
    <scope>NUCLEOTIDE SEQUENCE [LARGE SCALE GENOMIC DNA]</scope>
    <source>
        <strain evidence="3">WS_11</strain>
    </source>
</reference>
<evidence type="ECO:0000313" key="4">
    <source>
        <dbReference type="Proteomes" id="UP000319771"/>
    </source>
</evidence>
<comment type="caution">
    <text evidence="3">The sequence shown here is derived from an EMBL/GenBank/DDBJ whole genome shotgun (WGS) entry which is preliminary data.</text>
</comment>
<dbReference type="NCBIfam" id="TIGR03831">
    <property type="entry name" value="YgiT_finger"/>
    <property type="match status" value="1"/>
</dbReference>
<dbReference type="Pfam" id="PF15731">
    <property type="entry name" value="MqsA_antitoxin"/>
    <property type="match status" value="1"/>
</dbReference>
<dbReference type="GO" id="GO:0003677">
    <property type="term" value="F:DNA binding"/>
    <property type="evidence" value="ECO:0007669"/>
    <property type="project" value="InterPro"/>
</dbReference>
<dbReference type="NCBIfam" id="TIGR03830">
    <property type="entry name" value="CxxCG_CxxCG_HTH"/>
    <property type="match status" value="1"/>
</dbReference>
<evidence type="ECO:0000256" key="1">
    <source>
        <dbReference type="SAM" id="MobiDB-lite"/>
    </source>
</evidence>
<dbReference type="AlphaFoldDB" id="A0A538U942"/>
<feature type="compositionally biased region" description="Basic and acidic residues" evidence="1">
    <location>
        <begin position="8"/>
        <end position="17"/>
    </location>
</feature>
<dbReference type="SUPFAM" id="SSF47413">
    <property type="entry name" value="lambda repressor-like DNA-binding domains"/>
    <property type="match status" value="1"/>
</dbReference>
<feature type="region of interest" description="Disordered" evidence="1">
    <location>
        <begin position="1"/>
        <end position="30"/>
    </location>
</feature>
<dbReference type="InterPro" id="IPR022453">
    <property type="entry name" value="Znf_MqsA-type"/>
</dbReference>
<dbReference type="Proteomes" id="UP000319771">
    <property type="component" value="Unassembled WGS sequence"/>
</dbReference>
<gene>
    <name evidence="3" type="ORF">E6K81_07445</name>
</gene>
<dbReference type="PROSITE" id="PS50943">
    <property type="entry name" value="HTH_CROC1"/>
    <property type="match status" value="1"/>
</dbReference>